<keyword evidence="4" id="KW-1185">Reference proteome</keyword>
<accession>A0AAF0Q9Y1</accession>
<proteinExistence type="predicted"/>
<evidence type="ECO:0000256" key="1">
    <source>
        <dbReference type="SAM" id="MobiDB-lite"/>
    </source>
</evidence>
<dbReference type="Proteomes" id="UP001234989">
    <property type="component" value="Chromosome 3"/>
</dbReference>
<reference evidence="3" key="1">
    <citation type="submission" date="2023-08" db="EMBL/GenBank/DDBJ databases">
        <title>A de novo genome assembly of Solanum verrucosum Schlechtendal, a Mexican diploid species geographically isolated from the other diploid A-genome species in potato relatives.</title>
        <authorList>
            <person name="Hosaka K."/>
        </authorList>
    </citation>
    <scope>NUCLEOTIDE SEQUENCE</scope>
    <source>
        <tissue evidence="3">Young leaves</tissue>
    </source>
</reference>
<protein>
    <recommendedName>
        <fullName evidence="5">Secreted protein</fullName>
    </recommendedName>
</protein>
<sequence>MCRDLVLCRVCILVQLSKCCTAAKAVCVRKLVKLQSSSPIKSDERRLVKSSSKSPGRPGRGFTPLSKEVSTQTILSIFVFQHLFFTVLVSTVLRDLVPLILVDAYIPSVRFTHFLTIVSSKLL</sequence>
<evidence type="ECO:0008006" key="5">
    <source>
        <dbReference type="Google" id="ProtNLM"/>
    </source>
</evidence>
<keyword evidence="2" id="KW-0732">Signal</keyword>
<evidence type="ECO:0000313" key="3">
    <source>
        <dbReference type="EMBL" id="WMV19707.1"/>
    </source>
</evidence>
<gene>
    <name evidence="3" type="ORF">MTR67_013092</name>
</gene>
<dbReference type="AlphaFoldDB" id="A0AAF0Q9Y1"/>
<organism evidence="3 4">
    <name type="scientific">Solanum verrucosum</name>
    <dbReference type="NCBI Taxonomy" id="315347"/>
    <lineage>
        <taxon>Eukaryota</taxon>
        <taxon>Viridiplantae</taxon>
        <taxon>Streptophyta</taxon>
        <taxon>Embryophyta</taxon>
        <taxon>Tracheophyta</taxon>
        <taxon>Spermatophyta</taxon>
        <taxon>Magnoliopsida</taxon>
        <taxon>eudicotyledons</taxon>
        <taxon>Gunneridae</taxon>
        <taxon>Pentapetalae</taxon>
        <taxon>asterids</taxon>
        <taxon>lamiids</taxon>
        <taxon>Solanales</taxon>
        <taxon>Solanaceae</taxon>
        <taxon>Solanoideae</taxon>
        <taxon>Solaneae</taxon>
        <taxon>Solanum</taxon>
    </lineage>
</organism>
<evidence type="ECO:0000256" key="2">
    <source>
        <dbReference type="SAM" id="SignalP"/>
    </source>
</evidence>
<feature type="chain" id="PRO_5042284937" description="Secreted protein" evidence="2">
    <location>
        <begin position="23"/>
        <end position="123"/>
    </location>
</feature>
<feature type="signal peptide" evidence="2">
    <location>
        <begin position="1"/>
        <end position="22"/>
    </location>
</feature>
<evidence type="ECO:0000313" key="4">
    <source>
        <dbReference type="Proteomes" id="UP001234989"/>
    </source>
</evidence>
<feature type="compositionally biased region" description="Low complexity" evidence="1">
    <location>
        <begin position="49"/>
        <end position="61"/>
    </location>
</feature>
<feature type="region of interest" description="Disordered" evidence="1">
    <location>
        <begin position="43"/>
        <end position="65"/>
    </location>
</feature>
<name>A0AAF0Q9Y1_SOLVR</name>
<dbReference type="EMBL" id="CP133614">
    <property type="protein sequence ID" value="WMV19707.1"/>
    <property type="molecule type" value="Genomic_DNA"/>
</dbReference>